<accession>F2Q0L3</accession>
<keyword evidence="1" id="KW-0472">Membrane</keyword>
<keyword evidence="3" id="KW-1185">Reference proteome</keyword>
<dbReference type="VEuPathDB" id="FungiDB:TEQG_06664"/>
<protein>
    <submittedName>
        <fullName evidence="2">Uncharacterized protein</fullName>
    </submittedName>
</protein>
<dbReference type="EMBL" id="DS995764">
    <property type="protein sequence ID" value="EGE07681.1"/>
    <property type="molecule type" value="Genomic_DNA"/>
</dbReference>
<dbReference type="HOGENOM" id="CLU_1355525_0_0_1"/>
<evidence type="ECO:0000256" key="1">
    <source>
        <dbReference type="SAM" id="Phobius"/>
    </source>
</evidence>
<reference evidence="3" key="1">
    <citation type="journal article" date="2012" name="MBio">
        <title>Comparative genome analysis of Trichophyton rubrum and related dermatophytes reveals candidate genes involved in infection.</title>
        <authorList>
            <person name="Martinez D.A."/>
            <person name="Oliver B.G."/>
            <person name="Graeser Y."/>
            <person name="Goldberg J.M."/>
            <person name="Li W."/>
            <person name="Martinez-Rossi N.M."/>
            <person name="Monod M."/>
            <person name="Shelest E."/>
            <person name="Barton R.C."/>
            <person name="Birch E."/>
            <person name="Brakhage A.A."/>
            <person name="Chen Z."/>
            <person name="Gurr S.J."/>
            <person name="Heiman D."/>
            <person name="Heitman J."/>
            <person name="Kosti I."/>
            <person name="Rossi A."/>
            <person name="Saif S."/>
            <person name="Samalova M."/>
            <person name="Saunders C.W."/>
            <person name="Shea T."/>
            <person name="Summerbell R.C."/>
            <person name="Xu J."/>
            <person name="Young S."/>
            <person name="Zeng Q."/>
            <person name="Birren B.W."/>
            <person name="Cuomo C.A."/>
            <person name="White T.C."/>
        </authorList>
    </citation>
    <scope>NUCLEOTIDE SEQUENCE [LARGE SCALE GENOMIC DNA]</scope>
    <source>
        <strain evidence="3">ATCC MYA-4606 / CBS 127.97</strain>
    </source>
</reference>
<dbReference type="AlphaFoldDB" id="F2Q0L3"/>
<proteinExistence type="predicted"/>
<organism evidence="2 3">
    <name type="scientific">Trichophyton equinum (strain ATCC MYA-4606 / CBS 127.97)</name>
    <name type="common">Horse ringworm fungus</name>
    <dbReference type="NCBI Taxonomy" id="559882"/>
    <lineage>
        <taxon>Eukaryota</taxon>
        <taxon>Fungi</taxon>
        <taxon>Dikarya</taxon>
        <taxon>Ascomycota</taxon>
        <taxon>Pezizomycotina</taxon>
        <taxon>Eurotiomycetes</taxon>
        <taxon>Eurotiomycetidae</taxon>
        <taxon>Onygenales</taxon>
        <taxon>Arthrodermataceae</taxon>
        <taxon>Trichophyton</taxon>
    </lineage>
</organism>
<gene>
    <name evidence="2" type="ORF">TEQG_06664</name>
</gene>
<dbReference type="Proteomes" id="UP000009169">
    <property type="component" value="Unassembled WGS sequence"/>
</dbReference>
<name>F2Q0L3_TRIEC</name>
<sequence length="202" mass="21808">MSVQSYLVHGSSASECAGRKPVILSMRAGGRPSGYINGIRAVGEQALCPSSVSWSLVAGHSLPLGDARRDLIYLSPLAALHHLFPTAWIPGIFFFLLCVRLLRAACLASAAPPYNHNDAGSKLRRDDKFDIGLLARDIASRAPDTGPADSRRRQPPTLFTAVWFDGRVRLVQPLLWGVSWMLMCEIPGGSVEMGSQSLVALV</sequence>
<evidence type="ECO:0000313" key="2">
    <source>
        <dbReference type="EMBL" id="EGE07681.1"/>
    </source>
</evidence>
<keyword evidence="1" id="KW-1133">Transmembrane helix</keyword>
<evidence type="ECO:0000313" key="3">
    <source>
        <dbReference type="Proteomes" id="UP000009169"/>
    </source>
</evidence>
<keyword evidence="1" id="KW-0812">Transmembrane</keyword>
<feature type="transmembrane region" description="Helical" evidence="1">
    <location>
        <begin position="83"/>
        <end position="102"/>
    </location>
</feature>